<dbReference type="PANTHER" id="PTHR31223">
    <property type="entry name" value="LOG FAMILY PROTEIN YJL055W"/>
    <property type="match status" value="1"/>
</dbReference>
<keyword evidence="5" id="KW-1185">Reference proteome</keyword>
<dbReference type="NCBIfam" id="TIGR00730">
    <property type="entry name" value="Rossman fold protein, TIGR00730 family"/>
    <property type="match status" value="1"/>
</dbReference>
<dbReference type="GO" id="GO:0009691">
    <property type="term" value="P:cytokinin biosynthetic process"/>
    <property type="evidence" value="ECO:0007669"/>
    <property type="project" value="UniProtKB-UniRule"/>
</dbReference>
<comment type="catalytic activity">
    <reaction evidence="1">
        <text>AMP + H2O = D-ribose 5-phosphate + adenine</text>
        <dbReference type="Rhea" id="RHEA:20129"/>
        <dbReference type="ChEBI" id="CHEBI:15377"/>
        <dbReference type="ChEBI" id="CHEBI:16708"/>
        <dbReference type="ChEBI" id="CHEBI:78346"/>
        <dbReference type="ChEBI" id="CHEBI:456215"/>
        <dbReference type="EC" id="3.2.2.4"/>
    </reaction>
</comment>
<dbReference type="GO" id="GO:0008714">
    <property type="term" value="F:AMP nucleosidase activity"/>
    <property type="evidence" value="ECO:0007669"/>
    <property type="project" value="UniProtKB-EC"/>
</dbReference>
<dbReference type="EMBL" id="CP046056">
    <property type="protein sequence ID" value="QQD24739.1"/>
    <property type="molecule type" value="Genomic_DNA"/>
</dbReference>
<name>A0A9X7V333_9GAMM</name>
<protein>
    <recommendedName>
        <fullName evidence="3">Cytokinin riboside 5'-monophosphate phosphoribohydrolase</fullName>
        <ecNumber evidence="3">3.2.2.n1</ecNumber>
    </recommendedName>
</protein>
<evidence type="ECO:0000256" key="1">
    <source>
        <dbReference type="ARBA" id="ARBA00000274"/>
    </source>
</evidence>
<reference evidence="4 5" key="1">
    <citation type="submission" date="2019-11" db="EMBL/GenBank/DDBJ databases">
        <title>Venatorbacter sp. nov. a predator of Campylobacter and other Gram-negative bacteria.</title>
        <authorList>
            <person name="Saeedi A."/>
            <person name="Cummings N.J."/>
            <person name="Connerton I.F."/>
            <person name="Connerton P.L."/>
        </authorList>
    </citation>
    <scope>NUCLEOTIDE SEQUENCE [LARGE SCALE GENOMIC DNA]</scope>
    <source>
        <strain evidence="4">XL5</strain>
    </source>
</reference>
<dbReference type="Proteomes" id="UP000596074">
    <property type="component" value="Chromosome"/>
</dbReference>
<organism evidence="4 5">
    <name type="scientific">Venatoribacter cucullus</name>
    <dbReference type="NCBI Taxonomy" id="2661630"/>
    <lineage>
        <taxon>Bacteria</taxon>
        <taxon>Pseudomonadati</taxon>
        <taxon>Pseudomonadota</taxon>
        <taxon>Gammaproteobacteria</taxon>
        <taxon>Oceanospirillales</taxon>
        <taxon>Oceanospirillaceae</taxon>
        <taxon>Venatoribacter</taxon>
    </lineage>
</organism>
<evidence type="ECO:0000256" key="3">
    <source>
        <dbReference type="RuleBase" id="RU363015"/>
    </source>
</evidence>
<dbReference type="PANTHER" id="PTHR31223:SF70">
    <property type="entry name" value="LOG FAMILY PROTEIN YJL055W"/>
    <property type="match status" value="1"/>
</dbReference>
<evidence type="ECO:0000256" key="2">
    <source>
        <dbReference type="ARBA" id="ARBA00006763"/>
    </source>
</evidence>
<proteinExistence type="inferred from homology"/>
<comment type="similarity">
    <text evidence="2 3">Belongs to the LOG family.</text>
</comment>
<evidence type="ECO:0000313" key="4">
    <source>
        <dbReference type="EMBL" id="QQD24739.1"/>
    </source>
</evidence>
<dbReference type="InterPro" id="IPR005269">
    <property type="entry name" value="LOG"/>
</dbReference>
<dbReference type="KEGG" id="vcw:GJQ55_09820"/>
<dbReference type="RefSeq" id="WP_228344800.1">
    <property type="nucleotide sequence ID" value="NZ_CP046056.1"/>
</dbReference>
<dbReference type="SUPFAM" id="SSF102405">
    <property type="entry name" value="MCP/YpsA-like"/>
    <property type="match status" value="1"/>
</dbReference>
<accession>A0A9X7V333</accession>
<keyword evidence="3" id="KW-0203">Cytokinin biosynthesis</keyword>
<dbReference type="EC" id="3.2.2.n1" evidence="3"/>
<keyword evidence="3" id="KW-0378">Hydrolase</keyword>
<dbReference type="Gene3D" id="3.40.50.450">
    <property type="match status" value="1"/>
</dbReference>
<dbReference type="AlphaFoldDB" id="A0A9X7V333"/>
<dbReference type="Pfam" id="PF03641">
    <property type="entry name" value="Lysine_decarbox"/>
    <property type="match status" value="1"/>
</dbReference>
<dbReference type="InterPro" id="IPR031100">
    <property type="entry name" value="LOG_fam"/>
</dbReference>
<gene>
    <name evidence="4" type="ORF">GJQ55_09820</name>
</gene>
<dbReference type="GO" id="GO:0005829">
    <property type="term" value="C:cytosol"/>
    <property type="evidence" value="ECO:0007669"/>
    <property type="project" value="TreeGrafter"/>
</dbReference>
<sequence length="181" mass="19393">MTTPLRRIAVYCGSRPGNSPAYTGAAAQLARTLAEAGIGIVYGGSRNGLMGALADTALACGGEVIGVIPDLLNKHERAHPNLTQLHHVASMHERKALMAELADGFIALPGGVGTLDELIEIWCWAGMGSHAKPCGCLDVNQYWQPLFDLLAHIRHEGFSHGEQQLLRSDDPQQLLALMTAY</sequence>
<evidence type="ECO:0000313" key="5">
    <source>
        <dbReference type="Proteomes" id="UP000596074"/>
    </source>
</evidence>